<keyword evidence="3" id="KW-1185">Reference proteome</keyword>
<sequence>MTNELGIFCNCSLHIVTAAVPTKNPGEHAQYYLDSLSFPVVLSTFYYEPVLYERDMETKNEDVSRNEQQQPNGILCNGHTTQLKTNQTLPVLIAPQPKINCEVLVYLTPPTCKTWITNSKRTRWHSFMPRLNLKSYPGFQYNAEEIYRTGRFFILVSHMQKSLIKSINSSIFHVVDTNCDVCSPEPLYSFTTSLVLFKTKLFFEIKPLPEKNKYHIDFTYIVSRPNEYFQGEYQMAQYISQKFNNPTEIEKIESFPKSSSWKLVCPDCRPIRPKDGHIVSLKDKKLEKHPIESVLLQILSPNSTIKHSSSSLDFFLTDETTLQFPLATLIIEAVDTDMIKQVIEFQQSYYFVTCASPGENHMMRMILLVSAFDGKTWLCMGISCVGSGFALLLIMKQREEKFTKLNPVATFLFAFDLLLDHHSRLLNKCRFIGGTWLLVVIVLIAGYEGLTTGILTKPNEPEKFTSINQLILRGINIHIRSQYVWRGLNRWSNGMIKESIVMPRNQTEVVAMMQPQYLLNTLGHCEKDVFIGDYESALELYLHLKPRRCSSPIKFRHLTLSQRRFSPLPQVWLFYNVPWSADVYSKRMHSLMQSGMVELWTEWRTRVRTWALTRHATLEQKQGAVVVLSMEGNVVVVFYLYVILIGISIMWGVVETRAKAWNDIIGGINWFWKFIFWKFRR</sequence>
<dbReference type="Proteomes" id="UP001642540">
    <property type="component" value="Unassembled WGS sequence"/>
</dbReference>
<organism evidence="2 3">
    <name type="scientific">Orchesella dallaii</name>
    <dbReference type="NCBI Taxonomy" id="48710"/>
    <lineage>
        <taxon>Eukaryota</taxon>
        <taxon>Metazoa</taxon>
        <taxon>Ecdysozoa</taxon>
        <taxon>Arthropoda</taxon>
        <taxon>Hexapoda</taxon>
        <taxon>Collembola</taxon>
        <taxon>Entomobryomorpha</taxon>
        <taxon>Entomobryoidea</taxon>
        <taxon>Orchesellidae</taxon>
        <taxon>Orchesellinae</taxon>
        <taxon>Orchesella</taxon>
    </lineage>
</organism>
<evidence type="ECO:0000313" key="3">
    <source>
        <dbReference type="Proteomes" id="UP001642540"/>
    </source>
</evidence>
<feature type="transmembrane region" description="Helical" evidence="1">
    <location>
        <begin position="374"/>
        <end position="395"/>
    </location>
</feature>
<feature type="transmembrane region" description="Helical" evidence="1">
    <location>
        <begin position="431"/>
        <end position="450"/>
    </location>
</feature>
<accession>A0ABP1S803</accession>
<keyword evidence="1" id="KW-0812">Transmembrane</keyword>
<dbReference type="Gene3D" id="1.10.287.70">
    <property type="match status" value="1"/>
</dbReference>
<reference evidence="2 3" key="1">
    <citation type="submission" date="2024-08" db="EMBL/GenBank/DDBJ databases">
        <authorList>
            <person name="Cucini C."/>
            <person name="Frati F."/>
        </authorList>
    </citation>
    <scope>NUCLEOTIDE SEQUENCE [LARGE SCALE GENOMIC DNA]</scope>
</reference>
<evidence type="ECO:0000313" key="2">
    <source>
        <dbReference type="EMBL" id="CAL8146697.1"/>
    </source>
</evidence>
<name>A0ABP1S803_9HEXA</name>
<feature type="transmembrane region" description="Helical" evidence="1">
    <location>
        <begin position="634"/>
        <end position="654"/>
    </location>
</feature>
<dbReference type="EMBL" id="CAXLJM020000164">
    <property type="protein sequence ID" value="CAL8146697.1"/>
    <property type="molecule type" value="Genomic_DNA"/>
</dbReference>
<evidence type="ECO:0000256" key="1">
    <source>
        <dbReference type="SAM" id="Phobius"/>
    </source>
</evidence>
<keyword evidence="1" id="KW-1133">Transmembrane helix</keyword>
<comment type="caution">
    <text evidence="2">The sequence shown here is derived from an EMBL/GenBank/DDBJ whole genome shotgun (WGS) entry which is preliminary data.</text>
</comment>
<proteinExistence type="predicted"/>
<protein>
    <submittedName>
        <fullName evidence="2">Uncharacterized protein</fullName>
    </submittedName>
</protein>
<keyword evidence="1" id="KW-0472">Membrane</keyword>
<gene>
    <name evidence="2" type="ORF">ODALV1_LOCUS30901</name>
</gene>